<evidence type="ECO:0000256" key="9">
    <source>
        <dbReference type="ARBA" id="ARBA00022723"/>
    </source>
</evidence>
<keyword evidence="9" id="KW-0479">Metal-binding</keyword>
<dbReference type="EMBL" id="JBHSIS010000020">
    <property type="protein sequence ID" value="MFC4857938.1"/>
    <property type="molecule type" value="Genomic_DNA"/>
</dbReference>
<dbReference type="Gene3D" id="1.20.5.1930">
    <property type="match status" value="1"/>
</dbReference>
<protein>
    <recommendedName>
        <fullName evidence="5">Oxygen sensor histidine kinase NreB</fullName>
        <ecNumber evidence="4">2.7.13.3</ecNumber>
    </recommendedName>
    <alternativeName>
        <fullName evidence="15">Nitrogen regulation protein B</fullName>
    </alternativeName>
</protein>
<dbReference type="GO" id="GO:0016301">
    <property type="term" value="F:kinase activity"/>
    <property type="evidence" value="ECO:0007669"/>
    <property type="project" value="UniProtKB-KW"/>
</dbReference>
<feature type="transmembrane region" description="Helical" evidence="16">
    <location>
        <begin position="106"/>
        <end position="127"/>
    </location>
</feature>
<dbReference type="InterPro" id="IPR050482">
    <property type="entry name" value="Sensor_HK_TwoCompSys"/>
</dbReference>
<keyword evidence="10 18" id="KW-0418">Kinase</keyword>
<evidence type="ECO:0000256" key="2">
    <source>
        <dbReference type="ARBA" id="ARBA00001966"/>
    </source>
</evidence>
<dbReference type="PRINTS" id="PR00344">
    <property type="entry name" value="BCTRLSENSOR"/>
</dbReference>
<keyword evidence="16" id="KW-0472">Membrane</keyword>
<feature type="domain" description="Histidine kinase" evidence="17">
    <location>
        <begin position="273"/>
        <end position="360"/>
    </location>
</feature>
<evidence type="ECO:0000256" key="6">
    <source>
        <dbReference type="ARBA" id="ARBA00022485"/>
    </source>
</evidence>
<keyword evidence="13" id="KW-0411">Iron-sulfur</keyword>
<dbReference type="Pfam" id="PF07730">
    <property type="entry name" value="HisKA_3"/>
    <property type="match status" value="1"/>
</dbReference>
<feature type="transmembrane region" description="Helical" evidence="16">
    <location>
        <begin position="60"/>
        <end position="77"/>
    </location>
</feature>
<organism evidence="18 19">
    <name type="scientific">Actinophytocola glycyrrhizae</name>
    <dbReference type="NCBI Taxonomy" id="2044873"/>
    <lineage>
        <taxon>Bacteria</taxon>
        <taxon>Bacillati</taxon>
        <taxon>Actinomycetota</taxon>
        <taxon>Actinomycetes</taxon>
        <taxon>Pseudonocardiales</taxon>
        <taxon>Pseudonocardiaceae</taxon>
    </lineage>
</organism>
<evidence type="ECO:0000313" key="19">
    <source>
        <dbReference type="Proteomes" id="UP001595859"/>
    </source>
</evidence>
<dbReference type="SUPFAM" id="SSF55874">
    <property type="entry name" value="ATPase domain of HSP90 chaperone/DNA topoisomerase II/histidine kinase"/>
    <property type="match status" value="1"/>
</dbReference>
<comment type="function">
    <text evidence="14">Member of the two-component regulatory system NreB/NreC involved in the control of dissimilatory nitrate/nitrite reduction in response to oxygen. NreB functions as a direct oxygen sensor histidine kinase which is autophosphorylated, in the absence of oxygen, probably at the conserved histidine residue, and transfers its phosphate group probably to a conserved aspartate residue of NreC. NreB/NreC activates the expression of the nitrate (narGHJI) and nitrite (nir) reductase operons, as well as the putative nitrate transporter gene narT.</text>
</comment>
<keyword evidence="7" id="KW-0963">Cytoplasm</keyword>
<keyword evidence="16" id="KW-1133">Transmembrane helix</keyword>
<keyword evidence="19" id="KW-1185">Reference proteome</keyword>
<evidence type="ECO:0000313" key="18">
    <source>
        <dbReference type="EMBL" id="MFC4857938.1"/>
    </source>
</evidence>
<evidence type="ECO:0000256" key="16">
    <source>
        <dbReference type="SAM" id="Phobius"/>
    </source>
</evidence>
<keyword evidence="11" id="KW-0408">Iron</keyword>
<feature type="transmembrane region" description="Helical" evidence="16">
    <location>
        <begin position="37"/>
        <end position="53"/>
    </location>
</feature>
<keyword evidence="8" id="KW-0808">Transferase</keyword>
<dbReference type="InterPro" id="IPR005467">
    <property type="entry name" value="His_kinase_dom"/>
</dbReference>
<sequence length="365" mass="38381">MTGFRVGWISGAVYGIVLLAGLYYPLAGLGGGNPARLGGFVAGMAALAALDVAERRLDRAPAVFLVARLALFFAVAALDESGLSRALFVLVPFTAYLTFGRAAGLVLGALCLGLLVAGYVVWVPGWYRDATYLSDLLMFGMGLVLAVAMAEVATRERRATARIADLSAATERNRMARDIHDSLGHHLTAIAIQLEKASAFRERDPAAAEQALADARDSAQRALRDVRTSVGALRAGPVSLRTALTELAGPDDRVTVCIEGDERDLDQATVTTLHRAAQEAVTNARRHGRANEVTVSVTFDATGTRLVVRDDGLGFDPSANSTGFGLPGLRERVALVEGVCKVDSAPGAGTRVTVTIPARRAVVGS</sequence>
<reference evidence="19" key="1">
    <citation type="journal article" date="2019" name="Int. J. Syst. Evol. Microbiol.">
        <title>The Global Catalogue of Microorganisms (GCM) 10K type strain sequencing project: providing services to taxonomists for standard genome sequencing and annotation.</title>
        <authorList>
            <consortium name="The Broad Institute Genomics Platform"/>
            <consortium name="The Broad Institute Genome Sequencing Center for Infectious Disease"/>
            <person name="Wu L."/>
            <person name="Ma J."/>
        </authorList>
    </citation>
    <scope>NUCLEOTIDE SEQUENCE [LARGE SCALE GENOMIC DNA]</scope>
    <source>
        <strain evidence="19">ZS-22-S1</strain>
    </source>
</reference>
<gene>
    <name evidence="18" type="ORF">ACFPCV_30935</name>
</gene>
<feature type="transmembrane region" description="Helical" evidence="16">
    <location>
        <begin position="7"/>
        <end position="25"/>
    </location>
</feature>
<evidence type="ECO:0000256" key="12">
    <source>
        <dbReference type="ARBA" id="ARBA00023012"/>
    </source>
</evidence>
<evidence type="ECO:0000256" key="10">
    <source>
        <dbReference type="ARBA" id="ARBA00022777"/>
    </source>
</evidence>
<keyword evidence="12" id="KW-0902">Two-component regulatory system</keyword>
<evidence type="ECO:0000259" key="17">
    <source>
        <dbReference type="PROSITE" id="PS50109"/>
    </source>
</evidence>
<evidence type="ECO:0000256" key="7">
    <source>
        <dbReference type="ARBA" id="ARBA00022490"/>
    </source>
</evidence>
<dbReference type="CDD" id="cd16917">
    <property type="entry name" value="HATPase_UhpB-NarQ-NarX-like"/>
    <property type="match status" value="1"/>
</dbReference>
<evidence type="ECO:0000256" key="8">
    <source>
        <dbReference type="ARBA" id="ARBA00022679"/>
    </source>
</evidence>
<evidence type="ECO:0000256" key="13">
    <source>
        <dbReference type="ARBA" id="ARBA00023014"/>
    </source>
</evidence>
<dbReference type="Gene3D" id="3.30.565.10">
    <property type="entry name" value="Histidine kinase-like ATPase, C-terminal domain"/>
    <property type="match status" value="1"/>
</dbReference>
<dbReference type="Proteomes" id="UP001595859">
    <property type="component" value="Unassembled WGS sequence"/>
</dbReference>
<proteinExistence type="predicted"/>
<feature type="transmembrane region" description="Helical" evidence="16">
    <location>
        <begin position="83"/>
        <end position="99"/>
    </location>
</feature>
<dbReference type="InterPro" id="IPR003594">
    <property type="entry name" value="HATPase_dom"/>
</dbReference>
<keyword evidence="6" id="KW-0004">4Fe-4S</keyword>
<evidence type="ECO:0000256" key="4">
    <source>
        <dbReference type="ARBA" id="ARBA00012438"/>
    </source>
</evidence>
<evidence type="ECO:0000256" key="14">
    <source>
        <dbReference type="ARBA" id="ARBA00024827"/>
    </source>
</evidence>
<evidence type="ECO:0000256" key="11">
    <source>
        <dbReference type="ARBA" id="ARBA00023004"/>
    </source>
</evidence>
<evidence type="ECO:0000256" key="1">
    <source>
        <dbReference type="ARBA" id="ARBA00000085"/>
    </source>
</evidence>
<comment type="cofactor">
    <cofactor evidence="2">
        <name>[4Fe-4S] cluster</name>
        <dbReference type="ChEBI" id="CHEBI:49883"/>
    </cofactor>
</comment>
<name>A0ABV9SAR9_9PSEU</name>
<feature type="transmembrane region" description="Helical" evidence="16">
    <location>
        <begin position="133"/>
        <end position="153"/>
    </location>
</feature>
<dbReference type="InterPro" id="IPR004358">
    <property type="entry name" value="Sig_transdc_His_kin-like_C"/>
</dbReference>
<dbReference type="Pfam" id="PF02518">
    <property type="entry name" value="HATPase_c"/>
    <property type="match status" value="1"/>
</dbReference>
<accession>A0ABV9SAR9</accession>
<evidence type="ECO:0000256" key="15">
    <source>
        <dbReference type="ARBA" id="ARBA00030800"/>
    </source>
</evidence>
<evidence type="ECO:0000256" key="3">
    <source>
        <dbReference type="ARBA" id="ARBA00004496"/>
    </source>
</evidence>
<comment type="caution">
    <text evidence="18">The sequence shown here is derived from an EMBL/GenBank/DDBJ whole genome shotgun (WGS) entry which is preliminary data.</text>
</comment>
<dbReference type="PANTHER" id="PTHR24421">
    <property type="entry name" value="NITRATE/NITRITE SENSOR PROTEIN NARX-RELATED"/>
    <property type="match status" value="1"/>
</dbReference>
<dbReference type="InterPro" id="IPR036890">
    <property type="entry name" value="HATPase_C_sf"/>
</dbReference>
<dbReference type="InterPro" id="IPR011712">
    <property type="entry name" value="Sig_transdc_His_kin_sub3_dim/P"/>
</dbReference>
<dbReference type="EC" id="2.7.13.3" evidence="4"/>
<evidence type="ECO:0000256" key="5">
    <source>
        <dbReference type="ARBA" id="ARBA00017322"/>
    </source>
</evidence>
<dbReference type="PROSITE" id="PS50109">
    <property type="entry name" value="HIS_KIN"/>
    <property type="match status" value="1"/>
</dbReference>
<dbReference type="RefSeq" id="WP_378060012.1">
    <property type="nucleotide sequence ID" value="NZ_JBHSIS010000020.1"/>
</dbReference>
<dbReference type="SMART" id="SM00387">
    <property type="entry name" value="HATPase_c"/>
    <property type="match status" value="1"/>
</dbReference>
<comment type="catalytic activity">
    <reaction evidence="1">
        <text>ATP + protein L-histidine = ADP + protein N-phospho-L-histidine.</text>
        <dbReference type="EC" id="2.7.13.3"/>
    </reaction>
</comment>
<keyword evidence="16" id="KW-0812">Transmembrane</keyword>
<comment type="subcellular location">
    <subcellularLocation>
        <location evidence="3">Cytoplasm</location>
    </subcellularLocation>
</comment>